<feature type="transmembrane region" description="Helical" evidence="1">
    <location>
        <begin position="74"/>
        <end position="93"/>
    </location>
</feature>
<accession>A0ABS9VQB7</accession>
<dbReference type="Pfam" id="PF01757">
    <property type="entry name" value="Acyl_transf_3"/>
    <property type="match status" value="1"/>
</dbReference>
<dbReference type="InterPro" id="IPR050879">
    <property type="entry name" value="Acyltransferase_3"/>
</dbReference>
<comment type="caution">
    <text evidence="3">The sequence shown here is derived from an EMBL/GenBank/DDBJ whole genome shotgun (WGS) entry which is preliminary data.</text>
</comment>
<proteinExistence type="predicted"/>
<dbReference type="EMBL" id="JAKZHW010000002">
    <property type="protein sequence ID" value="MCH8617175.1"/>
    <property type="molecule type" value="Genomic_DNA"/>
</dbReference>
<dbReference type="PANTHER" id="PTHR23028:SF53">
    <property type="entry name" value="ACYL_TRANSF_3 DOMAIN-CONTAINING PROTEIN"/>
    <property type="match status" value="1"/>
</dbReference>
<feature type="transmembrane region" description="Helical" evidence="1">
    <location>
        <begin position="204"/>
        <end position="226"/>
    </location>
</feature>
<dbReference type="RefSeq" id="WP_241448040.1">
    <property type="nucleotide sequence ID" value="NZ_JAKZHW010000002.1"/>
</dbReference>
<feature type="transmembrane region" description="Helical" evidence="1">
    <location>
        <begin position="238"/>
        <end position="258"/>
    </location>
</feature>
<evidence type="ECO:0000259" key="2">
    <source>
        <dbReference type="Pfam" id="PF01757"/>
    </source>
</evidence>
<keyword evidence="1" id="KW-1133">Transmembrane helix</keyword>
<gene>
    <name evidence="3" type="ORF">LZ016_13840</name>
</gene>
<feature type="transmembrane region" description="Helical" evidence="1">
    <location>
        <begin position="145"/>
        <end position="166"/>
    </location>
</feature>
<sequence>MGYRPELNGLRAIAVTAVVLMHSELGGPFSGGFVGVDLFFVLSAFLITGILASDWRDAGCLNFRRFYWRRFLRLMPPLLLMLAAYLAIAPLVWPNYPHGRDALITALYLSDYAIAFWRVPHYLGHTWSLAIEEQFYLLWPLALPFMLRAKTPLVWLACAYVMGTLWRTTYATDFIQSYVRFDTHATGLILGAALYLSGLRFGRWAGIVSLGVLAALVLVAWFPYAFLVIPVAEVSSAVLIGSAASLPFLRHPILVWLGKRSYAVYLWHAPVAEALREHMTLLPTFALTFAASAALAELSWQTVEAWSRKVKALGREDDNRLIVPGR</sequence>
<dbReference type="GO" id="GO:0016746">
    <property type="term" value="F:acyltransferase activity"/>
    <property type="evidence" value="ECO:0007669"/>
    <property type="project" value="UniProtKB-KW"/>
</dbReference>
<feature type="transmembrane region" description="Helical" evidence="1">
    <location>
        <begin position="278"/>
        <end position="300"/>
    </location>
</feature>
<organism evidence="3 4">
    <name type="scientific">Sphingomonas telluris</name>
    <dbReference type="NCBI Taxonomy" id="2907998"/>
    <lineage>
        <taxon>Bacteria</taxon>
        <taxon>Pseudomonadati</taxon>
        <taxon>Pseudomonadota</taxon>
        <taxon>Alphaproteobacteria</taxon>
        <taxon>Sphingomonadales</taxon>
        <taxon>Sphingomonadaceae</taxon>
        <taxon>Sphingomonas</taxon>
    </lineage>
</organism>
<keyword evidence="1" id="KW-0472">Membrane</keyword>
<feature type="domain" description="Acyltransferase 3" evidence="2">
    <location>
        <begin position="6"/>
        <end position="290"/>
    </location>
</feature>
<feature type="transmembrane region" description="Helical" evidence="1">
    <location>
        <begin position="29"/>
        <end position="53"/>
    </location>
</feature>
<evidence type="ECO:0000313" key="4">
    <source>
        <dbReference type="Proteomes" id="UP001203058"/>
    </source>
</evidence>
<protein>
    <submittedName>
        <fullName evidence="3">Acyltransferase</fullName>
    </submittedName>
</protein>
<name>A0ABS9VQB7_9SPHN</name>
<keyword evidence="1" id="KW-0812">Transmembrane</keyword>
<dbReference type="InterPro" id="IPR002656">
    <property type="entry name" value="Acyl_transf_3_dom"/>
</dbReference>
<keyword evidence="3" id="KW-0012">Acyltransferase</keyword>
<evidence type="ECO:0000256" key="1">
    <source>
        <dbReference type="SAM" id="Phobius"/>
    </source>
</evidence>
<keyword evidence="3" id="KW-0808">Transferase</keyword>
<evidence type="ECO:0000313" key="3">
    <source>
        <dbReference type="EMBL" id="MCH8617175.1"/>
    </source>
</evidence>
<dbReference type="PANTHER" id="PTHR23028">
    <property type="entry name" value="ACETYLTRANSFERASE"/>
    <property type="match status" value="1"/>
</dbReference>
<dbReference type="Proteomes" id="UP001203058">
    <property type="component" value="Unassembled WGS sequence"/>
</dbReference>
<keyword evidence="4" id="KW-1185">Reference proteome</keyword>
<reference evidence="3 4" key="1">
    <citation type="submission" date="2022-03" db="EMBL/GenBank/DDBJ databases">
        <authorList>
            <person name="Jo J.-H."/>
            <person name="Im W.-T."/>
        </authorList>
    </citation>
    <scope>NUCLEOTIDE SEQUENCE [LARGE SCALE GENOMIC DNA]</scope>
    <source>
        <strain evidence="3 4">SM33</strain>
    </source>
</reference>
<feature type="transmembrane region" description="Helical" evidence="1">
    <location>
        <begin position="178"/>
        <end position="198"/>
    </location>
</feature>